<dbReference type="EMBL" id="CP036295">
    <property type="protein sequence ID" value="QCC85405.1"/>
    <property type="molecule type" value="Genomic_DNA"/>
</dbReference>
<proteinExistence type="predicted"/>
<dbReference type="AlphaFoldDB" id="A0A4P7UGX2"/>
<dbReference type="GO" id="GO:0005886">
    <property type="term" value="C:plasma membrane"/>
    <property type="evidence" value="ECO:0007669"/>
    <property type="project" value="TreeGrafter"/>
</dbReference>
<dbReference type="SUPFAM" id="SSF55073">
    <property type="entry name" value="Nucleotide cyclase"/>
    <property type="match status" value="1"/>
</dbReference>
<dbReference type="PROSITE" id="PS50113">
    <property type="entry name" value="PAC"/>
    <property type="match status" value="1"/>
</dbReference>
<organism evidence="5 6">
    <name type="scientific">Desulfovibrio desulfuricans</name>
    <dbReference type="NCBI Taxonomy" id="876"/>
    <lineage>
        <taxon>Bacteria</taxon>
        <taxon>Pseudomonadati</taxon>
        <taxon>Thermodesulfobacteriota</taxon>
        <taxon>Desulfovibrionia</taxon>
        <taxon>Desulfovibrionales</taxon>
        <taxon>Desulfovibrionaceae</taxon>
        <taxon>Desulfovibrio</taxon>
    </lineage>
</organism>
<dbReference type="InterPro" id="IPR000160">
    <property type="entry name" value="GGDEF_dom"/>
</dbReference>
<evidence type="ECO:0000256" key="2">
    <source>
        <dbReference type="ARBA" id="ARBA00034247"/>
    </source>
</evidence>
<dbReference type="Pfam" id="PF00990">
    <property type="entry name" value="GGDEF"/>
    <property type="match status" value="1"/>
</dbReference>
<dbReference type="Gene3D" id="3.30.70.270">
    <property type="match status" value="1"/>
</dbReference>
<dbReference type="PANTHER" id="PTHR45138">
    <property type="entry name" value="REGULATORY COMPONENTS OF SENSORY TRANSDUCTION SYSTEM"/>
    <property type="match status" value="1"/>
</dbReference>
<dbReference type="CDD" id="cd01949">
    <property type="entry name" value="GGDEF"/>
    <property type="match status" value="1"/>
</dbReference>
<dbReference type="EC" id="2.7.7.65" evidence="1"/>
<dbReference type="InterPro" id="IPR050469">
    <property type="entry name" value="Diguanylate_Cyclase"/>
</dbReference>
<evidence type="ECO:0000256" key="1">
    <source>
        <dbReference type="ARBA" id="ARBA00012528"/>
    </source>
</evidence>
<dbReference type="SUPFAM" id="SSF55785">
    <property type="entry name" value="PYP-like sensor domain (PAS domain)"/>
    <property type="match status" value="1"/>
</dbReference>
<dbReference type="InterPro" id="IPR029787">
    <property type="entry name" value="Nucleotide_cyclase"/>
</dbReference>
<dbReference type="PANTHER" id="PTHR45138:SF9">
    <property type="entry name" value="DIGUANYLATE CYCLASE DGCM-RELATED"/>
    <property type="match status" value="1"/>
</dbReference>
<comment type="catalytic activity">
    <reaction evidence="2">
        <text>2 GTP = 3',3'-c-di-GMP + 2 diphosphate</text>
        <dbReference type="Rhea" id="RHEA:24898"/>
        <dbReference type="ChEBI" id="CHEBI:33019"/>
        <dbReference type="ChEBI" id="CHEBI:37565"/>
        <dbReference type="ChEBI" id="CHEBI:58805"/>
        <dbReference type="EC" id="2.7.7.65"/>
    </reaction>
</comment>
<feature type="domain" description="PAC" evidence="3">
    <location>
        <begin position="210"/>
        <end position="260"/>
    </location>
</feature>
<reference evidence="5 6" key="1">
    <citation type="submission" date="2019-02" db="EMBL/GenBank/DDBJ databases">
        <title>Complete Genome Sequence of Desulfovibrio desulfuricans IC1, a Sulfonate Utilizing Anaerobe.</title>
        <authorList>
            <person name="Day L.A."/>
            <person name="De Leon K.B."/>
            <person name="Wall J.D."/>
        </authorList>
    </citation>
    <scope>NUCLEOTIDE SEQUENCE [LARGE SCALE GENOMIC DNA]</scope>
    <source>
        <strain evidence="5 6">IC1</strain>
    </source>
</reference>
<evidence type="ECO:0000313" key="5">
    <source>
        <dbReference type="EMBL" id="QCC85405.1"/>
    </source>
</evidence>
<sequence>MFAASYNLSSFFIWVSPESAMQRSSNHQSWEWVAGPDLCYCDDVPLKSAILGVPTVKGQTLFFGMDVADQQMAMETLMDEYGEPRAFANVVGHYVRKSDGVLFLLEMSGVPLFDDGYGLMGFKGVERVIASISLYSAGISTSIDLDTIYATAPIAMCVVDRNGLLISANEHHVLLSGRSLFDTSGEHISLLHTELEEKIQSDFCRLEEGGQVSDHEVRIDGRDYAVSVTPVRNASSSITALSLAYFDITERKSLERKLKEANERLRHLSIHDHLTGAYNRRFFDAILRRETALCKRRSGNLSVILMDIDFFKFYNDRYGHVAGDECLVQVASAMQSSLDGVGGELYRYGGEEFAVVLPEYDAPSAHDVCESLRTAVYDLKTPHSGNVCSYVTISAGVATLRDAVDDASSAGLAAKIVKAADTALYQAKNTGRNRVEAIIL</sequence>
<dbReference type="InterPro" id="IPR035965">
    <property type="entry name" value="PAS-like_dom_sf"/>
</dbReference>
<dbReference type="GO" id="GO:0043709">
    <property type="term" value="P:cell adhesion involved in single-species biofilm formation"/>
    <property type="evidence" value="ECO:0007669"/>
    <property type="project" value="TreeGrafter"/>
</dbReference>
<dbReference type="InterPro" id="IPR000700">
    <property type="entry name" value="PAS-assoc_C"/>
</dbReference>
<dbReference type="SMART" id="SM00267">
    <property type="entry name" value="GGDEF"/>
    <property type="match status" value="1"/>
</dbReference>
<dbReference type="CDD" id="cd00130">
    <property type="entry name" value="PAS"/>
    <property type="match status" value="1"/>
</dbReference>
<evidence type="ECO:0000259" key="4">
    <source>
        <dbReference type="PROSITE" id="PS50887"/>
    </source>
</evidence>
<dbReference type="InterPro" id="IPR043128">
    <property type="entry name" value="Rev_trsase/Diguanyl_cyclase"/>
</dbReference>
<dbReference type="NCBIfam" id="TIGR00254">
    <property type="entry name" value="GGDEF"/>
    <property type="match status" value="1"/>
</dbReference>
<feature type="domain" description="GGDEF" evidence="4">
    <location>
        <begin position="299"/>
        <end position="440"/>
    </location>
</feature>
<evidence type="ECO:0000259" key="3">
    <source>
        <dbReference type="PROSITE" id="PS50113"/>
    </source>
</evidence>
<dbReference type="GO" id="GO:0052621">
    <property type="term" value="F:diguanylate cyclase activity"/>
    <property type="evidence" value="ECO:0007669"/>
    <property type="project" value="UniProtKB-EC"/>
</dbReference>
<dbReference type="Proteomes" id="UP000297065">
    <property type="component" value="Chromosome"/>
</dbReference>
<dbReference type="InterPro" id="IPR000014">
    <property type="entry name" value="PAS"/>
</dbReference>
<protein>
    <recommendedName>
        <fullName evidence="1">diguanylate cyclase</fullName>
        <ecNumber evidence="1">2.7.7.65</ecNumber>
    </recommendedName>
</protein>
<dbReference type="GO" id="GO:1902201">
    <property type="term" value="P:negative regulation of bacterial-type flagellum-dependent cell motility"/>
    <property type="evidence" value="ECO:0007669"/>
    <property type="project" value="TreeGrafter"/>
</dbReference>
<dbReference type="OrthoDB" id="9778432at2"/>
<dbReference type="FunFam" id="3.30.70.270:FF:000001">
    <property type="entry name" value="Diguanylate cyclase domain protein"/>
    <property type="match status" value="1"/>
</dbReference>
<dbReference type="PROSITE" id="PS50887">
    <property type="entry name" value="GGDEF"/>
    <property type="match status" value="1"/>
</dbReference>
<dbReference type="NCBIfam" id="TIGR00229">
    <property type="entry name" value="sensory_box"/>
    <property type="match status" value="1"/>
</dbReference>
<accession>A0A4P7UGX2</accession>
<dbReference type="Gene3D" id="3.30.450.20">
    <property type="entry name" value="PAS domain"/>
    <property type="match status" value="1"/>
</dbReference>
<evidence type="ECO:0000313" key="6">
    <source>
        <dbReference type="Proteomes" id="UP000297065"/>
    </source>
</evidence>
<name>A0A4P7UGX2_DESDE</name>
<gene>
    <name evidence="5" type="ORF">DDIC_05850</name>
</gene>